<keyword evidence="1" id="KW-0863">Zinc-finger</keyword>
<feature type="compositionally biased region" description="Basic and acidic residues" evidence="2">
    <location>
        <begin position="443"/>
        <end position="456"/>
    </location>
</feature>
<dbReference type="Proteomes" id="UP001417504">
    <property type="component" value="Unassembled WGS sequence"/>
</dbReference>
<evidence type="ECO:0000313" key="4">
    <source>
        <dbReference type="EMBL" id="KAK9130352.1"/>
    </source>
</evidence>
<dbReference type="Gene3D" id="3.30.160.60">
    <property type="entry name" value="Classic Zinc Finger"/>
    <property type="match status" value="4"/>
</dbReference>
<feature type="region of interest" description="Disordered" evidence="2">
    <location>
        <begin position="439"/>
        <end position="461"/>
    </location>
</feature>
<dbReference type="PROSITE" id="PS00028">
    <property type="entry name" value="ZINC_FINGER_C2H2_1"/>
    <property type="match status" value="1"/>
</dbReference>
<reference evidence="4 5" key="1">
    <citation type="submission" date="2024-01" db="EMBL/GenBank/DDBJ databases">
        <title>Genome assemblies of Stephania.</title>
        <authorList>
            <person name="Yang L."/>
        </authorList>
    </citation>
    <scope>NUCLEOTIDE SEQUENCE [LARGE SCALE GENOMIC DNA]</scope>
    <source>
        <strain evidence="4">QJT</strain>
        <tissue evidence="4">Leaf</tissue>
    </source>
</reference>
<dbReference type="InterPro" id="IPR036236">
    <property type="entry name" value="Znf_C2H2_sf"/>
</dbReference>
<dbReference type="Pfam" id="PF12874">
    <property type="entry name" value="zf-met"/>
    <property type="match status" value="4"/>
</dbReference>
<evidence type="ECO:0000259" key="3">
    <source>
        <dbReference type="PROSITE" id="PS50157"/>
    </source>
</evidence>
<dbReference type="InterPro" id="IPR013087">
    <property type="entry name" value="Znf_C2H2_type"/>
</dbReference>
<organism evidence="4 5">
    <name type="scientific">Stephania japonica</name>
    <dbReference type="NCBI Taxonomy" id="461633"/>
    <lineage>
        <taxon>Eukaryota</taxon>
        <taxon>Viridiplantae</taxon>
        <taxon>Streptophyta</taxon>
        <taxon>Embryophyta</taxon>
        <taxon>Tracheophyta</taxon>
        <taxon>Spermatophyta</taxon>
        <taxon>Magnoliopsida</taxon>
        <taxon>Ranunculales</taxon>
        <taxon>Menispermaceae</taxon>
        <taxon>Menispermoideae</taxon>
        <taxon>Cissampelideae</taxon>
        <taxon>Stephania</taxon>
    </lineage>
</organism>
<dbReference type="GO" id="GO:0008270">
    <property type="term" value="F:zinc ion binding"/>
    <property type="evidence" value="ECO:0007669"/>
    <property type="project" value="UniProtKB-KW"/>
</dbReference>
<protein>
    <recommendedName>
        <fullName evidence="3">C2H2-type domain-containing protein</fullName>
    </recommendedName>
</protein>
<proteinExistence type="predicted"/>
<dbReference type="GO" id="GO:0003676">
    <property type="term" value="F:nucleic acid binding"/>
    <property type="evidence" value="ECO:0007669"/>
    <property type="project" value="InterPro"/>
</dbReference>
<gene>
    <name evidence="4" type="ORF">Sjap_010839</name>
</gene>
<evidence type="ECO:0000313" key="5">
    <source>
        <dbReference type="Proteomes" id="UP001417504"/>
    </source>
</evidence>
<dbReference type="EMBL" id="JBBNAE010000004">
    <property type="protein sequence ID" value="KAK9130352.1"/>
    <property type="molecule type" value="Genomic_DNA"/>
</dbReference>
<keyword evidence="5" id="KW-1185">Reference proteome</keyword>
<feature type="domain" description="C2H2-type" evidence="3">
    <location>
        <begin position="298"/>
        <end position="327"/>
    </location>
</feature>
<sequence length="534" mass="60043">MEPNLQSSIKIYADRLLDRSKCVNREALMMRQWEKERIREEIMAEEILRRRELELEVRRELAAEREFARRRAEAMSGFPSDGNSGNSPFQRPAMPATPTPAPMLAGLGNGRDGKVVFLAKPTKSTVIYGTNAKVYNVGDKKFIVTGAKKKPKVWGCALCKVNASSEQALNGHLQDKQHLENVAKLKSNKSAKKQSSKASRSVRKIYRNTIDKKHMDNPKGKNQWYCSLCQISTTCKQGLNDHFQGKGHKAKEAEQMPDKAICNTTNKIKSYSMWQPKNTDKQEAKQVVEDVNKKLTDFRCQDCNVTCSSEIDLASHHKGKSHRAKEAELMSGKTTCSATRATPTWQKKTDKQEAKHVRKNELCRTFIAKTVMYAAAVKLTYWSSKGEEAYGSLGGTKPKFIYCHHLRICDAGEKGVGSEATKREVHTIKKVEEETLNALDPSEALRRKPDESEKSNRSPGIELGEKLKEELGSEDLGKKFIFWCKDCQLVLQCESAVASHLKGKKHIARLQTLNKVVATDPFNANHNNGTKRCG</sequence>
<dbReference type="PANTHER" id="PTHR47487:SF8">
    <property type="entry name" value="OS08G0270900 PROTEIN"/>
    <property type="match status" value="1"/>
</dbReference>
<keyword evidence="1" id="KW-0862">Zinc</keyword>
<dbReference type="PANTHER" id="PTHR47487">
    <property type="entry name" value="OS06G0651300 PROTEIN-RELATED"/>
    <property type="match status" value="1"/>
</dbReference>
<feature type="region of interest" description="Disordered" evidence="2">
    <location>
        <begin position="73"/>
        <end position="98"/>
    </location>
</feature>
<name>A0AAP0JCE1_9MAGN</name>
<dbReference type="SUPFAM" id="SSF57667">
    <property type="entry name" value="beta-beta-alpha zinc fingers"/>
    <property type="match status" value="4"/>
</dbReference>
<accession>A0AAP0JCE1</accession>
<keyword evidence="1" id="KW-0479">Metal-binding</keyword>
<dbReference type="InterPro" id="IPR003604">
    <property type="entry name" value="Matrin/U1-like-C_Znf_C2H2"/>
</dbReference>
<dbReference type="AlphaFoldDB" id="A0AAP0JCE1"/>
<dbReference type="SMART" id="SM00355">
    <property type="entry name" value="ZnF_C2H2"/>
    <property type="match status" value="4"/>
</dbReference>
<comment type="caution">
    <text evidence="4">The sequence shown here is derived from an EMBL/GenBank/DDBJ whole genome shotgun (WGS) entry which is preliminary data.</text>
</comment>
<dbReference type="PROSITE" id="PS50157">
    <property type="entry name" value="ZINC_FINGER_C2H2_2"/>
    <property type="match status" value="1"/>
</dbReference>
<evidence type="ECO:0000256" key="1">
    <source>
        <dbReference type="PROSITE-ProRule" id="PRU00042"/>
    </source>
</evidence>
<evidence type="ECO:0000256" key="2">
    <source>
        <dbReference type="SAM" id="MobiDB-lite"/>
    </source>
</evidence>
<dbReference type="SMART" id="SM00451">
    <property type="entry name" value="ZnF_U1"/>
    <property type="match status" value="4"/>
</dbReference>